<dbReference type="InterPro" id="IPR036770">
    <property type="entry name" value="Ankyrin_rpt-contain_sf"/>
</dbReference>
<gene>
    <name evidence="5" type="primary">SWPV1-271</name>
</gene>
<reference evidence="5 6" key="1">
    <citation type="journal article" date="2017" name="BMC Genomics">
        <title>Genomic characterization of two novel pathogenic avipoxviruses isolated from pacific shearwaters (Ardenna spp.).</title>
        <authorList>
            <person name="Sarker S."/>
            <person name="Das S."/>
            <person name="Lavers J.L."/>
            <person name="Hutton I."/>
            <person name="Helbig K."/>
            <person name="Imbery J."/>
            <person name="Upton C."/>
            <person name="Raidal S.R."/>
        </authorList>
    </citation>
    <scope>NUCLEOTIDE SEQUENCE [LARGE SCALE GENOMIC DNA]</scope>
    <source>
        <strain evidence="5 6">SWPV-1</strain>
    </source>
</reference>
<dbReference type="PROSITE" id="PS50297">
    <property type="entry name" value="ANK_REP_REGION"/>
    <property type="match status" value="1"/>
</dbReference>
<protein>
    <submittedName>
        <fullName evidence="5">SWPV1-271</fullName>
    </submittedName>
</protein>
<dbReference type="Gene3D" id="1.25.40.20">
    <property type="entry name" value="Ankyrin repeat-containing domain"/>
    <property type="match status" value="1"/>
</dbReference>
<evidence type="ECO:0000256" key="1">
    <source>
        <dbReference type="ARBA" id="ARBA00022737"/>
    </source>
</evidence>
<feature type="repeat" description="ANK" evidence="3">
    <location>
        <begin position="68"/>
        <end position="100"/>
    </location>
</feature>
<evidence type="ECO:0000259" key="4">
    <source>
        <dbReference type="Pfam" id="PF09372"/>
    </source>
</evidence>
<dbReference type="EMBL" id="KX857216">
    <property type="protein sequence ID" value="ARF02830.1"/>
    <property type="molecule type" value="Genomic_DNA"/>
</dbReference>
<feature type="domain" description="PRANC" evidence="4">
    <location>
        <begin position="179"/>
        <end position="259"/>
    </location>
</feature>
<dbReference type="PANTHER" id="PTHR24197:SF44">
    <property type="entry name" value="ANKYRIN REPEAT DOMAIN-CONTAINING PROTEIN 54"/>
    <property type="match status" value="1"/>
</dbReference>
<sequence>MKYSYGKNFLHLSNKSYYITKVLVDNGIDINKRDDFGRVPLHYAVSNTDERIIDLLISDTNINIQDKKGNTPLHYAGCYNWPHIIRILLFKGASITQRNNDGKTVMEYICNYTIRCPGGIMPLIEYAVLLSELQKDIFKSSGIDSARKFINLENLTKSYEEKCFNELKLMKEFIIVPGITLLDVCTSKRHVNHKYSKILESINYDNFTIYKNYIKLCVNEAISREAQIQSTIKLLDDILVVNNTKWSELPYNLRYHISELVHTL</sequence>
<keyword evidence="2 3" id="KW-0040">ANK repeat</keyword>
<organism evidence="5 6">
    <name type="scientific">Shearwaterpox virus</name>
    <dbReference type="NCBI Taxonomy" id="1974596"/>
    <lineage>
        <taxon>Viruses</taxon>
        <taxon>Varidnaviria</taxon>
        <taxon>Bamfordvirae</taxon>
        <taxon>Nucleocytoviricota</taxon>
        <taxon>Pokkesviricetes</taxon>
        <taxon>Chitovirales</taxon>
        <taxon>Poxviridae</taxon>
        <taxon>Chordopoxvirinae</taxon>
        <taxon>Avipoxvirus</taxon>
        <taxon>Avipoxvirus canarypox</taxon>
        <taxon>Canarypox virus</taxon>
    </lineage>
</organism>
<dbReference type="PROSITE" id="PS50088">
    <property type="entry name" value="ANK_REPEAT"/>
    <property type="match status" value="1"/>
</dbReference>
<evidence type="ECO:0000313" key="6">
    <source>
        <dbReference type="Proteomes" id="UP000315116"/>
    </source>
</evidence>
<evidence type="ECO:0000256" key="3">
    <source>
        <dbReference type="PROSITE-ProRule" id="PRU00023"/>
    </source>
</evidence>
<name>A0A1V0S881_CNPV</name>
<dbReference type="SMART" id="SM00248">
    <property type="entry name" value="ANK"/>
    <property type="match status" value="3"/>
</dbReference>
<dbReference type="PANTHER" id="PTHR24197">
    <property type="entry name" value="ANKYRIN REPEAT DOMAIN-CONTAINING PROTEIN 61"/>
    <property type="match status" value="1"/>
</dbReference>
<evidence type="ECO:0000313" key="5">
    <source>
        <dbReference type="EMBL" id="ARF02830.1"/>
    </source>
</evidence>
<dbReference type="InterPro" id="IPR002110">
    <property type="entry name" value="Ankyrin_rpt"/>
</dbReference>
<accession>A0A1V0S881</accession>
<dbReference type="Proteomes" id="UP000315116">
    <property type="component" value="Segment"/>
</dbReference>
<evidence type="ECO:0000256" key="2">
    <source>
        <dbReference type="ARBA" id="ARBA00023043"/>
    </source>
</evidence>
<proteinExistence type="predicted"/>
<dbReference type="SUPFAM" id="SSF48403">
    <property type="entry name" value="Ankyrin repeat"/>
    <property type="match status" value="1"/>
</dbReference>
<dbReference type="Pfam" id="PF12796">
    <property type="entry name" value="Ank_2"/>
    <property type="match status" value="1"/>
</dbReference>
<keyword evidence="1" id="KW-0677">Repeat</keyword>
<dbReference type="InterPro" id="IPR018272">
    <property type="entry name" value="PRANC_domain"/>
</dbReference>
<dbReference type="Pfam" id="PF09372">
    <property type="entry name" value="PRANC"/>
    <property type="match status" value="1"/>
</dbReference>